<keyword evidence="2" id="KW-1185">Reference proteome</keyword>
<sequence length="40" mass="4613">MSQVVRPLNILLPDSFRSRFKTSSSIETMLPFVFSSFEAF</sequence>
<reference evidence="2" key="1">
    <citation type="submission" date="2012-09" db="EMBL/GenBank/DDBJ databases">
        <authorList>
            <person name="Weinstock G."/>
            <person name="Sodergren E."/>
            <person name="Clifton S."/>
            <person name="Fulton L."/>
            <person name="Fulton B."/>
            <person name="Courtney L."/>
            <person name="Fronick C."/>
            <person name="Harrison M."/>
            <person name="Strong C."/>
            <person name="Farmer C."/>
            <person name="Delehaunty K."/>
            <person name="Markovic C."/>
            <person name="Hall O."/>
            <person name="Minx P."/>
            <person name="Tomlinson C."/>
            <person name="Mitreva M."/>
            <person name="Nelson J."/>
            <person name="Hou S."/>
            <person name="Wollam A."/>
            <person name="Pepin K.H."/>
            <person name="Johnson M."/>
            <person name="Bhonagiri V."/>
            <person name="Nash W.E."/>
            <person name="Suruliraj S."/>
            <person name="Warren W."/>
            <person name="Chinwalla A."/>
            <person name="Mardis E.R."/>
            <person name="Wilson R.K."/>
        </authorList>
    </citation>
    <scope>NUCLEOTIDE SEQUENCE [LARGE SCALE GENOMIC DNA]</scope>
    <source>
        <strain evidence="2">OS1</strain>
    </source>
</reference>
<proteinExistence type="predicted"/>
<organism evidence="1 2">
    <name type="scientific">Acetomicrobium hydrogeniformans ATCC BAA-1850</name>
    <dbReference type="NCBI Taxonomy" id="592015"/>
    <lineage>
        <taxon>Bacteria</taxon>
        <taxon>Thermotogati</taxon>
        <taxon>Synergistota</taxon>
        <taxon>Synergistia</taxon>
        <taxon>Synergistales</taxon>
        <taxon>Acetomicrobiaceae</taxon>
        <taxon>Acetomicrobium</taxon>
    </lineage>
</organism>
<dbReference type="Proteomes" id="UP000005273">
    <property type="component" value="Unassembled WGS sequence"/>
</dbReference>
<protein>
    <submittedName>
        <fullName evidence="1">Uncharacterized protein</fullName>
    </submittedName>
</protein>
<accession>A0A0T5XCJ8</accession>
<name>A0A0T5XCJ8_9BACT</name>
<dbReference type="AlphaFoldDB" id="A0A0T5XCJ8"/>
<comment type="caution">
    <text evidence="1">The sequence shown here is derived from an EMBL/GenBank/DDBJ whole genome shotgun (WGS) entry which is preliminary data.</text>
</comment>
<evidence type="ECO:0000313" key="1">
    <source>
        <dbReference type="EMBL" id="KRT36058.1"/>
    </source>
</evidence>
<dbReference type="EMBL" id="ACJX03000001">
    <property type="protein sequence ID" value="KRT36058.1"/>
    <property type="molecule type" value="Genomic_DNA"/>
</dbReference>
<evidence type="ECO:0000313" key="2">
    <source>
        <dbReference type="Proteomes" id="UP000005273"/>
    </source>
</evidence>
<gene>
    <name evidence="1" type="ORF">HMPREF1705_04693</name>
</gene>